<proteinExistence type="predicted"/>
<dbReference type="RefSeq" id="WP_129461510.1">
    <property type="nucleotide sequence ID" value="NZ_SBKN01000004.1"/>
</dbReference>
<evidence type="ECO:0000313" key="1">
    <source>
        <dbReference type="EMBL" id="RXR22625.1"/>
    </source>
</evidence>
<name>A0A4Q1K9I4_9FLAO</name>
<evidence type="ECO:0000313" key="2">
    <source>
        <dbReference type="Proteomes" id="UP000289857"/>
    </source>
</evidence>
<sequence>MNSLELDIKEELNGNEIEFWLNLKIDGEEFLKRIDKDLNAAIFEELENSLKGDNEYLIFTCECGVADCGGWKKTKVKHLEGKTTWIFDYNDVKYNFEFDAQLYKNEIDRMRIELNKSKLKLKPEFILDPE</sequence>
<reference evidence="2" key="1">
    <citation type="submission" date="2019-01" db="EMBL/GenBank/DDBJ databases">
        <title>Cytophagaceae bacterium strain CAR-16.</title>
        <authorList>
            <person name="Chen W.-M."/>
        </authorList>
    </citation>
    <scope>NUCLEOTIDE SEQUENCE [LARGE SCALE GENOMIC DNA]</scope>
    <source>
        <strain evidence="2">WWJ-16</strain>
    </source>
</reference>
<accession>A0A4Q1K9I4</accession>
<dbReference type="Proteomes" id="UP000289857">
    <property type="component" value="Unassembled WGS sequence"/>
</dbReference>
<organism evidence="1 2">
    <name type="scientific">Flavobacterium stagni</name>
    <dbReference type="NCBI Taxonomy" id="2506421"/>
    <lineage>
        <taxon>Bacteria</taxon>
        <taxon>Pseudomonadati</taxon>
        <taxon>Bacteroidota</taxon>
        <taxon>Flavobacteriia</taxon>
        <taxon>Flavobacteriales</taxon>
        <taxon>Flavobacteriaceae</taxon>
        <taxon>Flavobacterium</taxon>
    </lineage>
</organism>
<comment type="caution">
    <text evidence="1">The sequence shown here is derived from an EMBL/GenBank/DDBJ whole genome shotgun (WGS) entry which is preliminary data.</text>
</comment>
<keyword evidence="2" id="KW-1185">Reference proteome</keyword>
<dbReference type="EMBL" id="SBKN01000004">
    <property type="protein sequence ID" value="RXR22625.1"/>
    <property type="molecule type" value="Genomic_DNA"/>
</dbReference>
<dbReference type="OrthoDB" id="1148993at2"/>
<protein>
    <submittedName>
        <fullName evidence="1">Uncharacterized protein</fullName>
    </submittedName>
</protein>
<gene>
    <name evidence="1" type="ORF">EQG61_08570</name>
</gene>
<dbReference type="AlphaFoldDB" id="A0A4Q1K9I4"/>